<dbReference type="AlphaFoldDB" id="A0A150N6T4"/>
<accession>A0A150N6T4</accession>
<name>A0A150N6T4_9BACL</name>
<evidence type="ECO:0000313" key="1">
    <source>
        <dbReference type="EMBL" id="KYD32398.1"/>
    </source>
</evidence>
<dbReference type="PANTHER" id="PTHR34817:SF2">
    <property type="entry name" value="NUCLEOTIDYLTRANSFERASE"/>
    <property type="match status" value="1"/>
</dbReference>
<gene>
    <name evidence="1" type="ORF">B4110_2020</name>
</gene>
<reference evidence="1 2" key="1">
    <citation type="submission" date="2016-01" db="EMBL/GenBank/DDBJ databases">
        <title>Draft Genome Sequences of Seven Thermophilic Sporeformers Isolated from Foods.</title>
        <authorList>
            <person name="Berendsen E.M."/>
            <person name="Wells-Bennik M.H."/>
            <person name="Krawcyk A.O."/>
            <person name="De Jong A."/>
            <person name="Holsappel S."/>
            <person name="Eijlander R.T."/>
            <person name="Kuipers O.P."/>
        </authorList>
    </citation>
    <scope>NUCLEOTIDE SEQUENCE [LARGE SCALE GENOMIC DNA]</scope>
    <source>
        <strain evidence="1 2">B4110</strain>
    </source>
</reference>
<protein>
    <recommendedName>
        <fullName evidence="3">Polymerase nucleotidyl transferase domain-containing protein</fullName>
    </recommendedName>
</protein>
<organism evidence="1 2">
    <name type="scientific">Parageobacillus toebii</name>
    <dbReference type="NCBI Taxonomy" id="153151"/>
    <lineage>
        <taxon>Bacteria</taxon>
        <taxon>Bacillati</taxon>
        <taxon>Bacillota</taxon>
        <taxon>Bacilli</taxon>
        <taxon>Bacillales</taxon>
        <taxon>Anoxybacillaceae</taxon>
        <taxon>Parageobacillus</taxon>
    </lineage>
</organism>
<dbReference type="PATRIC" id="fig|153151.4.peg.485"/>
<dbReference type="Proteomes" id="UP000075324">
    <property type="component" value="Unassembled WGS sequence"/>
</dbReference>
<comment type="caution">
    <text evidence="1">The sequence shown here is derived from an EMBL/GenBank/DDBJ whole genome shotgun (WGS) entry which is preliminary data.</text>
</comment>
<dbReference type="InterPro" id="IPR018775">
    <property type="entry name" value="RlaP"/>
</dbReference>
<evidence type="ECO:0008006" key="3">
    <source>
        <dbReference type="Google" id="ProtNLM"/>
    </source>
</evidence>
<dbReference type="EMBL" id="LQYW01000014">
    <property type="protein sequence ID" value="KYD32398.1"/>
    <property type="molecule type" value="Genomic_DNA"/>
</dbReference>
<sequence length="248" mass="29204">MRDFIQHELTKIEKQQSVRVLYACEAGSRAYGIDTKESDYDVRLITIKPIRSYLTVSEWSETWSDSTPPIEWHSWDVFKALQLFQKSNPSLYEWFSSPIIYAKDDVFYTKMKEMIRQYYSLQSLAYHYHSLTVKNANLLRKKEIGSKVYIKTFVQTLRGALALHWIMRYHAFPPLSLFQLADGDESIMELIRLLRQAKAEKRMDFSFALPAKILSVINMERSALKWLPDKKTVDARLLDEFVWELLGV</sequence>
<evidence type="ECO:0000313" key="2">
    <source>
        <dbReference type="Proteomes" id="UP000075324"/>
    </source>
</evidence>
<dbReference type="PANTHER" id="PTHR34817">
    <property type="entry name" value="NUCLEOTIDYLTRANSFERASE"/>
    <property type="match status" value="1"/>
</dbReference>
<dbReference type="RefSeq" id="WP_062677374.1">
    <property type="nucleotide sequence ID" value="NZ_LQYW01000014.1"/>
</dbReference>
<dbReference type="Pfam" id="PF10127">
    <property type="entry name" value="RlaP"/>
    <property type="match status" value="1"/>
</dbReference>
<proteinExistence type="predicted"/>